<evidence type="ECO:0000313" key="2">
    <source>
        <dbReference type="Proteomes" id="UP000215902"/>
    </source>
</evidence>
<dbReference type="Proteomes" id="UP000215902">
    <property type="component" value="Unassembled WGS sequence"/>
</dbReference>
<protein>
    <submittedName>
        <fullName evidence="1">Uncharacterized protein</fullName>
    </submittedName>
</protein>
<organism evidence="1 2">
    <name type="scientific">Macrostomum lignano</name>
    <dbReference type="NCBI Taxonomy" id="282301"/>
    <lineage>
        <taxon>Eukaryota</taxon>
        <taxon>Metazoa</taxon>
        <taxon>Spiralia</taxon>
        <taxon>Lophotrochozoa</taxon>
        <taxon>Platyhelminthes</taxon>
        <taxon>Rhabditophora</taxon>
        <taxon>Macrostomorpha</taxon>
        <taxon>Macrostomida</taxon>
        <taxon>Macrostomidae</taxon>
        <taxon>Macrostomum</taxon>
    </lineage>
</organism>
<accession>A0A267GR39</accession>
<comment type="caution">
    <text evidence="1">The sequence shown here is derived from an EMBL/GenBank/DDBJ whole genome shotgun (WGS) entry which is preliminary data.</text>
</comment>
<evidence type="ECO:0000313" key="1">
    <source>
        <dbReference type="EMBL" id="PAA88496.1"/>
    </source>
</evidence>
<keyword evidence="2" id="KW-1185">Reference proteome</keyword>
<proteinExistence type="predicted"/>
<dbReference type="AlphaFoldDB" id="A0A267GR39"/>
<feature type="non-terminal residue" evidence="1">
    <location>
        <position position="1"/>
    </location>
</feature>
<dbReference type="EMBL" id="NIVC01000185">
    <property type="protein sequence ID" value="PAA88496.1"/>
    <property type="molecule type" value="Genomic_DNA"/>
</dbReference>
<sequence>TNVCRPEYLIYQRAVLSRIFQPRLRHSSQSNSYFLARLIIPNRSNLQGLMQTTLRLLNRRRSSADNCRVHLQPQPPGYEHTCLYLALGPTDCATVPDSEKYFYSYVCEVPDRGVTLATVGPLSPFFAQLRRRTDPRRYLSSIRLAKKFIRRCGRRLFRQAGRESPLPTPLDALAAACPCPAFGAALRDVLDAAGQRTARDGGDPRRLHSVYLVDGNLLRARVTDRLGLAGLDC</sequence>
<name>A0A267GR39_9PLAT</name>
<reference evidence="1 2" key="1">
    <citation type="submission" date="2017-06" db="EMBL/GenBank/DDBJ databases">
        <title>A platform for efficient transgenesis in Macrostomum lignano, a flatworm model organism for stem cell research.</title>
        <authorList>
            <person name="Berezikov E."/>
        </authorList>
    </citation>
    <scope>NUCLEOTIDE SEQUENCE [LARGE SCALE GENOMIC DNA]</scope>
    <source>
        <strain evidence="1">DV1</strain>
        <tissue evidence="1">Whole organism</tissue>
    </source>
</reference>
<gene>
    <name evidence="1" type="ORF">BOX15_Mlig011873g1</name>
</gene>